<dbReference type="Pfam" id="PF00005">
    <property type="entry name" value="ABC_tran"/>
    <property type="match status" value="1"/>
</dbReference>
<gene>
    <name evidence="4" type="ORF">J2S74_001270</name>
</gene>
<keyword evidence="5" id="KW-1185">Reference proteome</keyword>
<feature type="domain" description="ABC transporter" evidence="3">
    <location>
        <begin position="4"/>
        <end position="228"/>
    </location>
</feature>
<keyword evidence="1" id="KW-0547">Nucleotide-binding</keyword>
<dbReference type="Gene3D" id="3.40.50.300">
    <property type="entry name" value="P-loop containing nucleotide triphosphate hydrolases"/>
    <property type="match status" value="1"/>
</dbReference>
<dbReference type="InterPro" id="IPR027417">
    <property type="entry name" value="P-loop_NTPase"/>
</dbReference>
<dbReference type="InterPro" id="IPR003439">
    <property type="entry name" value="ABC_transporter-like_ATP-bd"/>
</dbReference>
<dbReference type="PROSITE" id="PS50893">
    <property type="entry name" value="ABC_TRANSPORTER_2"/>
    <property type="match status" value="1"/>
</dbReference>
<reference evidence="4 5" key="1">
    <citation type="submission" date="2023-07" db="EMBL/GenBank/DDBJ databases">
        <title>Genomic Encyclopedia of Type Strains, Phase IV (KMG-IV): sequencing the most valuable type-strain genomes for metagenomic binning, comparative biology and taxonomic classification.</title>
        <authorList>
            <person name="Goeker M."/>
        </authorList>
    </citation>
    <scope>NUCLEOTIDE SEQUENCE [LARGE SCALE GENOMIC DNA]</scope>
    <source>
        <strain evidence="4 5">DSM 9768</strain>
    </source>
</reference>
<dbReference type="PANTHER" id="PTHR24220">
    <property type="entry name" value="IMPORT ATP-BINDING PROTEIN"/>
    <property type="match status" value="1"/>
</dbReference>
<dbReference type="InterPro" id="IPR015854">
    <property type="entry name" value="ABC_transpr_LolD-like"/>
</dbReference>
<evidence type="ECO:0000313" key="4">
    <source>
        <dbReference type="EMBL" id="MDQ0253898.1"/>
    </source>
</evidence>
<dbReference type="InterPro" id="IPR003593">
    <property type="entry name" value="AAA+_ATPase"/>
</dbReference>
<evidence type="ECO:0000259" key="3">
    <source>
        <dbReference type="PROSITE" id="PS50893"/>
    </source>
</evidence>
<evidence type="ECO:0000256" key="1">
    <source>
        <dbReference type="ARBA" id="ARBA00022741"/>
    </source>
</evidence>
<dbReference type="EMBL" id="JAUSUG010000003">
    <property type="protein sequence ID" value="MDQ0253898.1"/>
    <property type="molecule type" value="Genomic_DNA"/>
</dbReference>
<comment type="caution">
    <text evidence="4">The sequence shown here is derived from an EMBL/GenBank/DDBJ whole genome shotgun (WGS) entry which is preliminary data.</text>
</comment>
<name>A0ABT9ZTU2_9BACI</name>
<proteinExistence type="predicted"/>
<evidence type="ECO:0000313" key="5">
    <source>
        <dbReference type="Proteomes" id="UP001230005"/>
    </source>
</evidence>
<organism evidence="4 5">
    <name type="scientific">Evansella vedderi</name>
    <dbReference type="NCBI Taxonomy" id="38282"/>
    <lineage>
        <taxon>Bacteria</taxon>
        <taxon>Bacillati</taxon>
        <taxon>Bacillota</taxon>
        <taxon>Bacilli</taxon>
        <taxon>Bacillales</taxon>
        <taxon>Bacillaceae</taxon>
        <taxon>Evansella</taxon>
    </lineage>
</organism>
<sequence length="228" mass="25542">MYAVSLTNVLKRFSNGSEMKVLFENMDFHVTEGELVVISGGEKTGKSTLLRMIAAMTPPNKGTVKVLGKDLLALKKRPEWRLDNIGYITNEGALIPYLTPKQNLLLGIEADDPIYRVKENEAEQILLDLGFTFESMNETLEGLSSKDQILATIARIFMTNPKLILADEPTKELTGNEGNEVLTQLFRFARKKGSTIIVISNDPTIIEEADRFYKLKNCQLSEEKNEAV</sequence>
<dbReference type="GO" id="GO:0005524">
    <property type="term" value="F:ATP binding"/>
    <property type="evidence" value="ECO:0007669"/>
    <property type="project" value="UniProtKB-KW"/>
</dbReference>
<evidence type="ECO:0000256" key="2">
    <source>
        <dbReference type="ARBA" id="ARBA00022840"/>
    </source>
</evidence>
<dbReference type="PANTHER" id="PTHR24220:SF659">
    <property type="entry name" value="TRANSPORTER, PUTATIVE-RELATED"/>
    <property type="match status" value="1"/>
</dbReference>
<dbReference type="Proteomes" id="UP001230005">
    <property type="component" value="Unassembled WGS sequence"/>
</dbReference>
<dbReference type="SUPFAM" id="SSF52540">
    <property type="entry name" value="P-loop containing nucleoside triphosphate hydrolases"/>
    <property type="match status" value="1"/>
</dbReference>
<protein>
    <submittedName>
        <fullName evidence="4">ABC transport system ATP-binding protein</fullName>
    </submittedName>
</protein>
<dbReference type="RefSeq" id="WP_307323116.1">
    <property type="nucleotide sequence ID" value="NZ_JAUSUG010000003.1"/>
</dbReference>
<keyword evidence="2 4" id="KW-0067">ATP-binding</keyword>
<dbReference type="SMART" id="SM00382">
    <property type="entry name" value="AAA"/>
    <property type="match status" value="1"/>
</dbReference>
<accession>A0ABT9ZTU2</accession>